<name>A0ABR3D091_NEUIN</name>
<proteinExistence type="predicted"/>
<comment type="caution">
    <text evidence="1">The sequence shown here is derived from an EMBL/GenBank/DDBJ whole genome shotgun (WGS) entry which is preliminary data.</text>
</comment>
<gene>
    <name evidence="1" type="ORF">QR685DRAFT_537012</name>
</gene>
<dbReference type="EMBL" id="JAVLET010000014">
    <property type="protein sequence ID" value="KAL0466115.1"/>
    <property type="molecule type" value="Genomic_DNA"/>
</dbReference>
<dbReference type="Proteomes" id="UP001451303">
    <property type="component" value="Unassembled WGS sequence"/>
</dbReference>
<accession>A0ABR3D091</accession>
<sequence>MARERVCGSKTCGLVILLRSRTSVATRDIVSGVQAKRNISRMVRLGIQINKRIRGVNFLFSYGKRNIRHWGVYGWTMAISWTSPPCIAIMILRAHKCVHAADPPTTASVRSLISPQNDRECRLSGILRRQGTSTGVVACT</sequence>
<reference evidence="1 2" key="1">
    <citation type="submission" date="2023-09" db="EMBL/GenBank/DDBJ databases">
        <title>Multi-omics analysis of a traditional fermented food reveals byproduct-associated fungal strains for waste-to-food upcycling.</title>
        <authorList>
            <consortium name="Lawrence Berkeley National Laboratory"/>
            <person name="Rekdal V.M."/>
            <person name="Villalobos-Escobedo J.M."/>
            <person name="Rodriguez-Valeron N."/>
            <person name="Garcia M.O."/>
            <person name="Vasquez D.P."/>
            <person name="Damayanti I."/>
            <person name="Sorensen P.M."/>
            <person name="Baidoo E.E."/>
            <person name="De Carvalho A.C."/>
            <person name="Riley R."/>
            <person name="Lipzen A."/>
            <person name="He G."/>
            <person name="Yan M."/>
            <person name="Haridas S."/>
            <person name="Daum C."/>
            <person name="Yoshinaga Y."/>
            <person name="Ng V."/>
            <person name="Grigoriev I.V."/>
            <person name="Munk R."/>
            <person name="Nuraida L."/>
            <person name="Wijaya C.H."/>
            <person name="Morales P.-C."/>
            <person name="Keasling J.D."/>
        </authorList>
    </citation>
    <scope>NUCLEOTIDE SEQUENCE [LARGE SCALE GENOMIC DNA]</scope>
    <source>
        <strain evidence="1 2">FGSC 2613</strain>
    </source>
</reference>
<evidence type="ECO:0000313" key="1">
    <source>
        <dbReference type="EMBL" id="KAL0466115.1"/>
    </source>
</evidence>
<protein>
    <submittedName>
        <fullName evidence="1">Uncharacterized protein</fullName>
    </submittedName>
</protein>
<evidence type="ECO:0000313" key="2">
    <source>
        <dbReference type="Proteomes" id="UP001451303"/>
    </source>
</evidence>
<organism evidence="1 2">
    <name type="scientific">Neurospora intermedia</name>
    <dbReference type="NCBI Taxonomy" id="5142"/>
    <lineage>
        <taxon>Eukaryota</taxon>
        <taxon>Fungi</taxon>
        <taxon>Dikarya</taxon>
        <taxon>Ascomycota</taxon>
        <taxon>Pezizomycotina</taxon>
        <taxon>Sordariomycetes</taxon>
        <taxon>Sordariomycetidae</taxon>
        <taxon>Sordariales</taxon>
        <taxon>Sordariaceae</taxon>
        <taxon>Neurospora</taxon>
    </lineage>
</organism>
<keyword evidence="2" id="KW-1185">Reference proteome</keyword>